<feature type="transmembrane region" description="Helical" evidence="3">
    <location>
        <begin position="122"/>
        <end position="144"/>
    </location>
</feature>
<feature type="transmembrane region" description="Helical" evidence="3">
    <location>
        <begin position="164"/>
        <end position="186"/>
    </location>
</feature>
<dbReference type="EC" id="2.7.7.65" evidence="1"/>
<keyword evidence="3" id="KW-1133">Transmembrane helix</keyword>
<proteinExistence type="predicted"/>
<feature type="domain" description="GGDEF" evidence="4">
    <location>
        <begin position="261"/>
        <end position="411"/>
    </location>
</feature>
<dbReference type="STRING" id="579748.TW81_05900"/>
<dbReference type="CDD" id="cd01949">
    <property type="entry name" value="GGDEF"/>
    <property type="match status" value="1"/>
</dbReference>
<gene>
    <name evidence="5" type="ORF">TW81_05900</name>
</gene>
<reference evidence="5 6" key="1">
    <citation type="journal article" date="2015" name="BMC Genomics">
        <title>Genome mining reveals unlocked bioactive potential of marine Gram-negative bacteria.</title>
        <authorList>
            <person name="Machado H."/>
            <person name="Sonnenschein E.C."/>
            <person name="Melchiorsen J."/>
            <person name="Gram L."/>
        </authorList>
    </citation>
    <scope>NUCLEOTIDE SEQUENCE [LARGE SCALE GENOMIC DNA]</scope>
    <source>
        <strain evidence="5 6">S2757</strain>
    </source>
</reference>
<dbReference type="Gene3D" id="3.30.70.270">
    <property type="match status" value="1"/>
</dbReference>
<dbReference type="PANTHER" id="PTHR45138:SF9">
    <property type="entry name" value="DIGUANYLATE CYCLASE DGCM-RELATED"/>
    <property type="match status" value="1"/>
</dbReference>
<evidence type="ECO:0000256" key="3">
    <source>
        <dbReference type="SAM" id="Phobius"/>
    </source>
</evidence>
<dbReference type="OrthoDB" id="9812260at2"/>
<keyword evidence="3" id="KW-0812">Transmembrane</keyword>
<keyword evidence="3" id="KW-0472">Membrane</keyword>
<sequence length="411" mass="45769">MSFSIVTTNWFRVSLPLLLLTFIAFGMNNVINLTYANLGVVSTLPFVLFAITIVLANAFKQSRIAMVATALLVSYWVIQERLQSPLSSGTTILELSLLAALLPIALLFVYSFKDSSLFTRAFGLYLFKLSVLVLWCHLILTYFYEGGFENINETFLYVIPEISKLPFILVVYLSAMVLLFAIFVLSRNSIIDVVLYSAALLSALTFVFFHVTYISSTMFSLAGILLLVYLLSASYELAFLDTLTEIPGRLALESDLKHLGSKFTIAMVDIDHFKSFNDTYGHDTGDDVLKLVAAKLQQVGGRAKVYRYGGEEFTVLFKGRDADYARDHLELLRASIENYDMVLRNQDARPKNDKVGSKKRGVAKQLDHVNVTISIGVADSSESKRVTEVIKAADNALYKAKKGGRNQVCIA</sequence>
<name>A0A0F4NLV4_9VIBR</name>
<dbReference type="PATRIC" id="fig|579748.3.peg.1207"/>
<dbReference type="Pfam" id="PF00990">
    <property type="entry name" value="GGDEF"/>
    <property type="match status" value="1"/>
</dbReference>
<dbReference type="AlphaFoldDB" id="A0A0F4NLV4"/>
<comment type="catalytic activity">
    <reaction evidence="2">
        <text>2 GTP = 3',3'-c-di-GMP + 2 diphosphate</text>
        <dbReference type="Rhea" id="RHEA:24898"/>
        <dbReference type="ChEBI" id="CHEBI:33019"/>
        <dbReference type="ChEBI" id="CHEBI:37565"/>
        <dbReference type="ChEBI" id="CHEBI:58805"/>
        <dbReference type="EC" id="2.7.7.65"/>
    </reaction>
</comment>
<dbReference type="Proteomes" id="UP000033673">
    <property type="component" value="Unassembled WGS sequence"/>
</dbReference>
<feature type="transmembrane region" description="Helical" evidence="3">
    <location>
        <begin position="219"/>
        <end position="240"/>
    </location>
</feature>
<dbReference type="InterPro" id="IPR043128">
    <property type="entry name" value="Rev_trsase/Diguanyl_cyclase"/>
</dbReference>
<feature type="transmembrane region" description="Helical" evidence="3">
    <location>
        <begin position="90"/>
        <end position="110"/>
    </location>
</feature>
<dbReference type="SMART" id="SM00267">
    <property type="entry name" value="GGDEF"/>
    <property type="match status" value="1"/>
</dbReference>
<evidence type="ECO:0000313" key="5">
    <source>
        <dbReference type="EMBL" id="KJY83859.1"/>
    </source>
</evidence>
<feature type="transmembrane region" description="Helical" evidence="3">
    <location>
        <begin position="193"/>
        <end position="213"/>
    </location>
</feature>
<organism evidence="5 6">
    <name type="scientific">Vibrio galatheae</name>
    <dbReference type="NCBI Taxonomy" id="579748"/>
    <lineage>
        <taxon>Bacteria</taxon>
        <taxon>Pseudomonadati</taxon>
        <taxon>Pseudomonadota</taxon>
        <taxon>Gammaproteobacteria</taxon>
        <taxon>Vibrionales</taxon>
        <taxon>Vibrionaceae</taxon>
        <taxon>Vibrio</taxon>
    </lineage>
</organism>
<feature type="transmembrane region" description="Helical" evidence="3">
    <location>
        <begin position="33"/>
        <end position="55"/>
    </location>
</feature>
<evidence type="ECO:0000256" key="2">
    <source>
        <dbReference type="ARBA" id="ARBA00034247"/>
    </source>
</evidence>
<dbReference type="GO" id="GO:0052621">
    <property type="term" value="F:diguanylate cyclase activity"/>
    <property type="evidence" value="ECO:0007669"/>
    <property type="project" value="UniProtKB-EC"/>
</dbReference>
<comment type="caution">
    <text evidence="5">The sequence shown here is derived from an EMBL/GenBank/DDBJ whole genome shotgun (WGS) entry which is preliminary data.</text>
</comment>
<dbReference type="NCBIfam" id="TIGR00254">
    <property type="entry name" value="GGDEF"/>
    <property type="match status" value="1"/>
</dbReference>
<evidence type="ECO:0000256" key="1">
    <source>
        <dbReference type="ARBA" id="ARBA00012528"/>
    </source>
</evidence>
<accession>A0A0F4NLV4</accession>
<dbReference type="RefSeq" id="WP_045954782.1">
    <property type="nucleotide sequence ID" value="NZ_JXXV01000012.1"/>
</dbReference>
<dbReference type="InterPro" id="IPR000160">
    <property type="entry name" value="GGDEF_dom"/>
</dbReference>
<feature type="transmembrane region" description="Helical" evidence="3">
    <location>
        <begin position="9"/>
        <end position="27"/>
    </location>
</feature>
<dbReference type="EMBL" id="JXXV01000012">
    <property type="protein sequence ID" value="KJY83859.1"/>
    <property type="molecule type" value="Genomic_DNA"/>
</dbReference>
<evidence type="ECO:0000313" key="6">
    <source>
        <dbReference type="Proteomes" id="UP000033673"/>
    </source>
</evidence>
<evidence type="ECO:0000259" key="4">
    <source>
        <dbReference type="PROSITE" id="PS50887"/>
    </source>
</evidence>
<dbReference type="InterPro" id="IPR050469">
    <property type="entry name" value="Diguanylate_Cyclase"/>
</dbReference>
<dbReference type="GO" id="GO:0043709">
    <property type="term" value="P:cell adhesion involved in single-species biofilm formation"/>
    <property type="evidence" value="ECO:0007669"/>
    <property type="project" value="TreeGrafter"/>
</dbReference>
<feature type="transmembrane region" description="Helical" evidence="3">
    <location>
        <begin position="62"/>
        <end position="78"/>
    </location>
</feature>
<protein>
    <recommendedName>
        <fullName evidence="1">diguanylate cyclase</fullName>
        <ecNumber evidence="1">2.7.7.65</ecNumber>
    </recommendedName>
</protein>
<dbReference type="InterPro" id="IPR029787">
    <property type="entry name" value="Nucleotide_cyclase"/>
</dbReference>
<dbReference type="GO" id="GO:0005886">
    <property type="term" value="C:plasma membrane"/>
    <property type="evidence" value="ECO:0007669"/>
    <property type="project" value="TreeGrafter"/>
</dbReference>
<dbReference type="PANTHER" id="PTHR45138">
    <property type="entry name" value="REGULATORY COMPONENTS OF SENSORY TRANSDUCTION SYSTEM"/>
    <property type="match status" value="1"/>
</dbReference>
<dbReference type="PROSITE" id="PS50887">
    <property type="entry name" value="GGDEF"/>
    <property type="match status" value="1"/>
</dbReference>
<keyword evidence="6" id="KW-1185">Reference proteome</keyword>
<dbReference type="GO" id="GO:1902201">
    <property type="term" value="P:negative regulation of bacterial-type flagellum-dependent cell motility"/>
    <property type="evidence" value="ECO:0007669"/>
    <property type="project" value="TreeGrafter"/>
</dbReference>
<dbReference type="SUPFAM" id="SSF55073">
    <property type="entry name" value="Nucleotide cyclase"/>
    <property type="match status" value="1"/>
</dbReference>